<name>A0A6N7VII7_9FIRM</name>
<dbReference type="EMBL" id="VULQ01000018">
    <property type="protein sequence ID" value="MSS78691.1"/>
    <property type="molecule type" value="Genomic_DNA"/>
</dbReference>
<reference evidence="3 4" key="1">
    <citation type="submission" date="2019-08" db="EMBL/GenBank/DDBJ databases">
        <title>In-depth cultivation of the pig gut microbiome towards novel bacterial diversity and tailored functional studies.</title>
        <authorList>
            <person name="Wylensek D."/>
            <person name="Hitch T.C.A."/>
            <person name="Clavel T."/>
        </authorList>
    </citation>
    <scope>NUCLEOTIDE SEQUENCE [LARGE SCALE GENOMIC DNA]</scope>
    <source>
        <strain evidence="3 4">WCA-380-WT-2B</strain>
    </source>
</reference>
<dbReference type="AlphaFoldDB" id="A0A6N7VII7"/>
<dbReference type="Pfam" id="PF00534">
    <property type="entry name" value="Glycos_transf_1"/>
    <property type="match status" value="1"/>
</dbReference>
<dbReference type="RefSeq" id="WP_154541999.1">
    <property type="nucleotide sequence ID" value="NZ_VULQ01000018.1"/>
</dbReference>
<dbReference type="InterPro" id="IPR050194">
    <property type="entry name" value="Glycosyltransferase_grp1"/>
</dbReference>
<dbReference type="Pfam" id="PF13439">
    <property type="entry name" value="Glyco_transf_4"/>
    <property type="match status" value="1"/>
</dbReference>
<evidence type="ECO:0000259" key="1">
    <source>
        <dbReference type="Pfam" id="PF00534"/>
    </source>
</evidence>
<dbReference type="SUPFAM" id="SSF53756">
    <property type="entry name" value="UDP-Glycosyltransferase/glycogen phosphorylase"/>
    <property type="match status" value="1"/>
</dbReference>
<evidence type="ECO:0000313" key="3">
    <source>
        <dbReference type="EMBL" id="MSS78691.1"/>
    </source>
</evidence>
<dbReference type="PANTHER" id="PTHR45947">
    <property type="entry name" value="SULFOQUINOVOSYL TRANSFERASE SQD2"/>
    <property type="match status" value="1"/>
</dbReference>
<proteinExistence type="predicted"/>
<dbReference type="GO" id="GO:0016757">
    <property type="term" value="F:glycosyltransferase activity"/>
    <property type="evidence" value="ECO:0007669"/>
    <property type="project" value="InterPro"/>
</dbReference>
<evidence type="ECO:0000313" key="4">
    <source>
        <dbReference type="Proteomes" id="UP000441925"/>
    </source>
</evidence>
<accession>A0A6N7VII7</accession>
<dbReference type="InterPro" id="IPR028098">
    <property type="entry name" value="Glyco_trans_4-like_N"/>
</dbReference>
<dbReference type="Gene3D" id="3.40.50.2000">
    <property type="entry name" value="Glycogen Phosphorylase B"/>
    <property type="match status" value="2"/>
</dbReference>
<dbReference type="CDD" id="cd03801">
    <property type="entry name" value="GT4_PimA-like"/>
    <property type="match status" value="1"/>
</dbReference>
<gene>
    <name evidence="3" type="ORF">FYJ26_09905</name>
</gene>
<comment type="caution">
    <text evidence="3">The sequence shown here is derived from an EMBL/GenBank/DDBJ whole genome shotgun (WGS) entry which is preliminary data.</text>
</comment>
<dbReference type="Proteomes" id="UP000441925">
    <property type="component" value="Unassembled WGS sequence"/>
</dbReference>
<feature type="domain" description="Glycosyl transferase family 1" evidence="1">
    <location>
        <begin position="147"/>
        <end position="304"/>
    </location>
</feature>
<keyword evidence="4" id="KW-1185">Reference proteome</keyword>
<dbReference type="PANTHER" id="PTHR45947:SF3">
    <property type="entry name" value="SULFOQUINOVOSYL TRANSFERASE SQD2"/>
    <property type="match status" value="1"/>
</dbReference>
<feature type="domain" description="Glycosyltransferase subfamily 4-like N-terminal" evidence="2">
    <location>
        <begin position="40"/>
        <end position="139"/>
    </location>
</feature>
<protein>
    <submittedName>
        <fullName evidence="3">Glycosyltransferase family 4 protein</fullName>
    </submittedName>
</protein>
<sequence>MKVLIYFDDYDTVKESGVGKAIDHQIKALKLADVDFSLDKNDEYDICHINTVFPKSVLFADKAKKDGKKIVYHAHSTKEDFKNSFKFSNQIAPIFKNWLVYAYRKGDIILTPTDYSRKILEGYKLDREIKVVSNGIDLDFWKKKDGDRENFYKKYGLDKNKKSIISVGLFIYRKGILDFVELAKRLPQYEFVWFGELNLNLVPENIKRAVKTDLKNLHFPGYVKQDDLRQAYSGSDLYIFPTHEETEGIVLLEALAMKTDILIRDIEIYENLIDGKEIYKAKTIDEFEEKSIKILEDQLPSLKEEGYKKAEEKSLKKIGIRLKEIYKNLLERE</sequence>
<dbReference type="InterPro" id="IPR001296">
    <property type="entry name" value="Glyco_trans_1"/>
</dbReference>
<organism evidence="3 4">
    <name type="scientific">Anaerococcus porci</name>
    <dbReference type="NCBI Taxonomy" id="2652269"/>
    <lineage>
        <taxon>Bacteria</taxon>
        <taxon>Bacillati</taxon>
        <taxon>Bacillota</taxon>
        <taxon>Tissierellia</taxon>
        <taxon>Tissierellales</taxon>
        <taxon>Peptoniphilaceae</taxon>
        <taxon>Anaerococcus</taxon>
    </lineage>
</organism>
<keyword evidence="3" id="KW-0808">Transferase</keyword>
<evidence type="ECO:0000259" key="2">
    <source>
        <dbReference type="Pfam" id="PF13439"/>
    </source>
</evidence>